<dbReference type="PANTHER" id="PTHR13986:SF8">
    <property type="entry name" value="PROLYL 3-HYDROXYLASE 1-LIKE PROTEIN"/>
    <property type="match status" value="1"/>
</dbReference>
<name>A0A139WPN6_TRICA</name>
<dbReference type="GO" id="GO:0005783">
    <property type="term" value="C:endoplasmic reticulum"/>
    <property type="evidence" value="ECO:0000318"/>
    <property type="project" value="GO_Central"/>
</dbReference>
<organism evidence="6 7">
    <name type="scientific">Tribolium castaneum</name>
    <name type="common">Red flour beetle</name>
    <dbReference type="NCBI Taxonomy" id="7070"/>
    <lineage>
        <taxon>Eukaryota</taxon>
        <taxon>Metazoa</taxon>
        <taxon>Ecdysozoa</taxon>
        <taxon>Arthropoda</taxon>
        <taxon>Hexapoda</taxon>
        <taxon>Insecta</taxon>
        <taxon>Pterygota</taxon>
        <taxon>Neoptera</taxon>
        <taxon>Endopterygota</taxon>
        <taxon>Coleoptera</taxon>
        <taxon>Polyphaga</taxon>
        <taxon>Cucujiformia</taxon>
        <taxon>Tenebrionidae</taxon>
        <taxon>Tenebrionidae incertae sedis</taxon>
        <taxon>Tribolium</taxon>
    </lineage>
</organism>
<feature type="domain" description="Leprecan-like alpha-helical" evidence="5">
    <location>
        <begin position="32"/>
        <end position="326"/>
    </location>
</feature>
<dbReference type="GO" id="GO:0030199">
    <property type="term" value="P:collagen fibril organization"/>
    <property type="evidence" value="ECO:0000318"/>
    <property type="project" value="GO_Central"/>
</dbReference>
<keyword evidence="3" id="KW-0325">Glycoprotein</keyword>
<feature type="signal peptide" evidence="4">
    <location>
        <begin position="1"/>
        <end position="23"/>
    </location>
</feature>
<evidence type="ECO:0000313" key="7">
    <source>
        <dbReference type="Proteomes" id="UP000007266"/>
    </source>
</evidence>
<reference evidence="6 7" key="1">
    <citation type="journal article" date="2008" name="Nature">
        <title>The genome of the model beetle and pest Tribolium castaneum.</title>
        <authorList>
            <consortium name="Tribolium Genome Sequencing Consortium"/>
            <person name="Richards S."/>
            <person name="Gibbs R.A."/>
            <person name="Weinstock G.M."/>
            <person name="Brown S.J."/>
            <person name="Denell R."/>
            <person name="Beeman R.W."/>
            <person name="Gibbs R."/>
            <person name="Beeman R.W."/>
            <person name="Brown S.J."/>
            <person name="Bucher G."/>
            <person name="Friedrich M."/>
            <person name="Grimmelikhuijzen C.J."/>
            <person name="Klingler M."/>
            <person name="Lorenzen M."/>
            <person name="Richards S."/>
            <person name="Roth S."/>
            <person name="Schroder R."/>
            <person name="Tautz D."/>
            <person name="Zdobnov E.M."/>
            <person name="Muzny D."/>
            <person name="Gibbs R.A."/>
            <person name="Weinstock G.M."/>
            <person name="Attaway T."/>
            <person name="Bell S."/>
            <person name="Buhay C.J."/>
            <person name="Chandrabose M.N."/>
            <person name="Chavez D."/>
            <person name="Clerk-Blankenburg K.P."/>
            <person name="Cree A."/>
            <person name="Dao M."/>
            <person name="Davis C."/>
            <person name="Chacko J."/>
            <person name="Dinh H."/>
            <person name="Dugan-Rocha S."/>
            <person name="Fowler G."/>
            <person name="Garner T.T."/>
            <person name="Garnes J."/>
            <person name="Gnirke A."/>
            <person name="Hawes A."/>
            <person name="Hernandez J."/>
            <person name="Hines S."/>
            <person name="Holder M."/>
            <person name="Hume J."/>
            <person name="Jhangiani S.N."/>
            <person name="Joshi V."/>
            <person name="Khan Z.M."/>
            <person name="Jackson L."/>
            <person name="Kovar C."/>
            <person name="Kowis A."/>
            <person name="Lee S."/>
            <person name="Lewis L.R."/>
            <person name="Margolis J."/>
            <person name="Morgan M."/>
            <person name="Nazareth L.V."/>
            <person name="Nguyen N."/>
            <person name="Okwuonu G."/>
            <person name="Parker D."/>
            <person name="Richards S."/>
            <person name="Ruiz S.J."/>
            <person name="Santibanez J."/>
            <person name="Savard J."/>
            <person name="Scherer S.E."/>
            <person name="Schneider B."/>
            <person name="Sodergren E."/>
            <person name="Tautz D."/>
            <person name="Vattahil S."/>
            <person name="Villasana D."/>
            <person name="White C.S."/>
            <person name="Wright R."/>
            <person name="Park Y."/>
            <person name="Beeman R.W."/>
            <person name="Lord J."/>
            <person name="Oppert B."/>
            <person name="Lorenzen M."/>
            <person name="Brown S."/>
            <person name="Wang L."/>
            <person name="Savard J."/>
            <person name="Tautz D."/>
            <person name="Richards S."/>
            <person name="Weinstock G."/>
            <person name="Gibbs R.A."/>
            <person name="Liu Y."/>
            <person name="Worley K."/>
            <person name="Weinstock G."/>
            <person name="Elsik C.G."/>
            <person name="Reese J.T."/>
            <person name="Elhaik E."/>
            <person name="Landan G."/>
            <person name="Graur D."/>
            <person name="Arensburger P."/>
            <person name="Atkinson P."/>
            <person name="Beeman R.W."/>
            <person name="Beidler J."/>
            <person name="Brown S.J."/>
            <person name="Demuth J.P."/>
            <person name="Drury D.W."/>
            <person name="Du Y.Z."/>
            <person name="Fujiwara H."/>
            <person name="Lorenzen M."/>
            <person name="Maselli V."/>
            <person name="Osanai M."/>
            <person name="Park Y."/>
            <person name="Robertson H.M."/>
            <person name="Tu Z."/>
            <person name="Wang J.J."/>
            <person name="Wang S."/>
            <person name="Richards S."/>
            <person name="Song H."/>
            <person name="Zhang L."/>
            <person name="Sodergren E."/>
            <person name="Werner D."/>
            <person name="Stanke M."/>
            <person name="Morgenstern B."/>
            <person name="Solovyev V."/>
            <person name="Kosarev P."/>
            <person name="Brown G."/>
            <person name="Chen H.C."/>
            <person name="Ermolaeva O."/>
            <person name="Hlavina W."/>
            <person name="Kapustin Y."/>
            <person name="Kiryutin B."/>
            <person name="Kitts P."/>
            <person name="Maglott D."/>
            <person name="Pruitt K."/>
            <person name="Sapojnikov V."/>
            <person name="Souvorov A."/>
            <person name="Mackey A.J."/>
            <person name="Waterhouse R.M."/>
            <person name="Wyder S."/>
            <person name="Zdobnov E.M."/>
            <person name="Zdobnov E.M."/>
            <person name="Wyder S."/>
            <person name="Kriventseva E.V."/>
            <person name="Kadowaki T."/>
            <person name="Bork P."/>
            <person name="Aranda M."/>
            <person name="Bao R."/>
            <person name="Beermann A."/>
            <person name="Berns N."/>
            <person name="Bolognesi R."/>
            <person name="Bonneton F."/>
            <person name="Bopp D."/>
            <person name="Brown S.J."/>
            <person name="Bucher G."/>
            <person name="Butts T."/>
            <person name="Chaumot A."/>
            <person name="Denell R.E."/>
            <person name="Ferrier D.E."/>
            <person name="Friedrich M."/>
            <person name="Gordon C.M."/>
            <person name="Jindra M."/>
            <person name="Klingler M."/>
            <person name="Lan Q."/>
            <person name="Lattorff H.M."/>
            <person name="Laudet V."/>
            <person name="von Levetsow C."/>
            <person name="Liu Z."/>
            <person name="Lutz R."/>
            <person name="Lynch J.A."/>
            <person name="da Fonseca R.N."/>
            <person name="Posnien N."/>
            <person name="Reuter R."/>
            <person name="Roth S."/>
            <person name="Savard J."/>
            <person name="Schinko J.B."/>
            <person name="Schmitt C."/>
            <person name="Schoppmeier M."/>
            <person name="Schroder R."/>
            <person name="Shippy T.D."/>
            <person name="Simonnet F."/>
            <person name="Marques-Souza H."/>
            <person name="Tautz D."/>
            <person name="Tomoyasu Y."/>
            <person name="Trauner J."/>
            <person name="Van der Zee M."/>
            <person name="Vervoort M."/>
            <person name="Wittkopp N."/>
            <person name="Wimmer E.A."/>
            <person name="Yang X."/>
            <person name="Jones A.K."/>
            <person name="Sattelle D.B."/>
            <person name="Ebert P.R."/>
            <person name="Nelson D."/>
            <person name="Scott J.G."/>
            <person name="Beeman R.W."/>
            <person name="Muthukrishnan S."/>
            <person name="Kramer K.J."/>
            <person name="Arakane Y."/>
            <person name="Beeman R.W."/>
            <person name="Zhu Q."/>
            <person name="Hogenkamp D."/>
            <person name="Dixit R."/>
            <person name="Oppert B."/>
            <person name="Jiang H."/>
            <person name="Zou Z."/>
            <person name="Marshall J."/>
            <person name="Elpidina E."/>
            <person name="Vinokurov K."/>
            <person name="Oppert C."/>
            <person name="Zou Z."/>
            <person name="Evans J."/>
            <person name="Lu Z."/>
            <person name="Zhao P."/>
            <person name="Sumathipala N."/>
            <person name="Altincicek B."/>
            <person name="Vilcinskas A."/>
            <person name="Williams M."/>
            <person name="Hultmark D."/>
            <person name="Hetru C."/>
            <person name="Jiang H."/>
            <person name="Grimmelikhuijzen C.J."/>
            <person name="Hauser F."/>
            <person name="Cazzamali G."/>
            <person name="Williamson M."/>
            <person name="Park Y."/>
            <person name="Li B."/>
            <person name="Tanaka Y."/>
            <person name="Predel R."/>
            <person name="Neupert S."/>
            <person name="Schachtner J."/>
            <person name="Verleyen P."/>
            <person name="Raible F."/>
            <person name="Bork P."/>
            <person name="Friedrich M."/>
            <person name="Walden K.K."/>
            <person name="Robertson H.M."/>
            <person name="Angeli S."/>
            <person name="Foret S."/>
            <person name="Bucher G."/>
            <person name="Schuetz S."/>
            <person name="Maleszka R."/>
            <person name="Wimmer E.A."/>
            <person name="Beeman R.W."/>
            <person name="Lorenzen M."/>
            <person name="Tomoyasu Y."/>
            <person name="Miller S.C."/>
            <person name="Grossmann D."/>
            <person name="Bucher G."/>
        </authorList>
    </citation>
    <scope>NUCLEOTIDE SEQUENCE [LARGE SCALE GENOMIC DNA]</scope>
    <source>
        <strain evidence="6 7">Georgia GA2</strain>
    </source>
</reference>
<dbReference type="InterPro" id="IPR011990">
    <property type="entry name" value="TPR-like_helical_dom_sf"/>
</dbReference>
<dbReference type="EMBL" id="KQ971306">
    <property type="protein sequence ID" value="KYB29892.1"/>
    <property type="molecule type" value="Genomic_DNA"/>
</dbReference>
<sequence length="383" mass="44961">MVSYARVVYAVLLSCITHVYTDGENITESCMYLYEKGVEAYLDNRFDACIVHFENAIQKYRDYRKRLQNCRIMCKEEADLSEPLYPVDIDDLLFFEKAVKNTLCIMKCKKAYKDNFFKFNVDKETEKLFEDLKPYEYLHICYFQNKEVQKAASAAFTYLVSYPDDKIMSANLKYYSSMSGVDMTEVVNFEAKDYVYLYVHGVDAYERKDWDGVVDNMEESLAAYLQADEECRAQCEGPFDQGWYPDFVPSIANHFTYCLKCKQKCKTKLSSLNGEKHDDLLPSHYHYLQFAYFKKGNLKAACAAVSSYLLFYPEDETMVENKKFYSKLPKFSEDFLAPRAEALHYVQRHTYEQRILKFIVHEYKFDVSTELTSEVVPRATLLE</sequence>
<gene>
    <name evidence="6" type="primary">AUGUSTUS-3.0.2_31462</name>
    <name evidence="6" type="ORF">TcasGA2_TC031462</name>
</gene>
<dbReference type="eggNOG" id="KOG4459">
    <property type="taxonomic scope" value="Eukaryota"/>
</dbReference>
<dbReference type="Pfam" id="PF23557">
    <property type="entry name" value="TPR_leprecan"/>
    <property type="match status" value="1"/>
</dbReference>
<evidence type="ECO:0000259" key="5">
    <source>
        <dbReference type="Pfam" id="PF23557"/>
    </source>
</evidence>
<comment type="similarity">
    <text evidence="1">Belongs to the leprecan family.</text>
</comment>
<keyword evidence="2 4" id="KW-0732">Signal</keyword>
<proteinExistence type="inferred from homology"/>
<protein>
    <submittedName>
        <fullName evidence="6">Prolyl 3-hydroxylase 1-like Protein</fullName>
    </submittedName>
</protein>
<dbReference type="InterPro" id="IPR052284">
    <property type="entry name" value="Collagen_mod_leprecan"/>
</dbReference>
<evidence type="ECO:0000256" key="4">
    <source>
        <dbReference type="SAM" id="SignalP"/>
    </source>
</evidence>
<dbReference type="Gene3D" id="1.25.40.10">
    <property type="entry name" value="Tetratricopeptide repeat domain"/>
    <property type="match status" value="2"/>
</dbReference>
<dbReference type="InterPro" id="IPR056585">
    <property type="entry name" value="Leprecan_dom"/>
</dbReference>
<evidence type="ECO:0000256" key="1">
    <source>
        <dbReference type="ARBA" id="ARBA00006487"/>
    </source>
</evidence>
<feature type="chain" id="PRO_5007300364" evidence="4">
    <location>
        <begin position="24"/>
        <end position="383"/>
    </location>
</feature>
<dbReference type="STRING" id="7070.A0A139WPN6"/>
<evidence type="ECO:0000256" key="3">
    <source>
        <dbReference type="ARBA" id="ARBA00023180"/>
    </source>
</evidence>
<dbReference type="PANTHER" id="PTHR13986">
    <property type="entry name" value="PROTEIN LYSINE HYDROXYLATION COMPLEX COMPONENT"/>
    <property type="match status" value="1"/>
</dbReference>
<dbReference type="InParanoid" id="A0A139WPN6"/>
<reference evidence="6 7" key="2">
    <citation type="journal article" date="2010" name="Nucleic Acids Res.">
        <title>BeetleBase in 2010: revisions to provide comprehensive genomic information for Tribolium castaneum.</title>
        <authorList>
            <person name="Kim H.S."/>
            <person name="Murphy T."/>
            <person name="Xia J."/>
            <person name="Caragea D."/>
            <person name="Park Y."/>
            <person name="Beeman R.W."/>
            <person name="Lorenzen M.D."/>
            <person name="Butcher S."/>
            <person name="Manak J.R."/>
            <person name="Brown S.J."/>
        </authorList>
    </citation>
    <scope>GENOME REANNOTATION</scope>
    <source>
        <strain evidence="6 7">Georgia GA2</strain>
    </source>
</reference>
<dbReference type="Proteomes" id="UP000007266">
    <property type="component" value="Linkage group 1"/>
</dbReference>
<keyword evidence="7" id="KW-1185">Reference proteome</keyword>
<evidence type="ECO:0000313" key="6">
    <source>
        <dbReference type="EMBL" id="KYB29892.1"/>
    </source>
</evidence>
<dbReference type="AlphaFoldDB" id="A0A139WPN6"/>
<accession>A0A139WPN6</accession>
<evidence type="ECO:0000256" key="2">
    <source>
        <dbReference type="ARBA" id="ARBA00022729"/>
    </source>
</evidence>
<dbReference type="OMA" id="YLHVCYY"/>